<name>A0A1E3X5S8_9BACT</name>
<dbReference type="EMBL" id="MAYW01000157">
    <property type="protein sequence ID" value="ODS30965.1"/>
    <property type="molecule type" value="Genomic_DNA"/>
</dbReference>
<accession>A0A1E3X5S8</accession>
<reference evidence="1 2" key="1">
    <citation type="submission" date="2016-07" db="EMBL/GenBank/DDBJ databases">
        <title>Draft genome of Scalindua rubra, obtained from a brine-seawater interface in the Red Sea, sheds light on salt adaptation in anammox bacteria.</title>
        <authorList>
            <person name="Speth D.R."/>
            <person name="Lagkouvardos I."/>
            <person name="Wang Y."/>
            <person name="Qian P.-Y."/>
            <person name="Dutilh B.E."/>
            <person name="Jetten M.S."/>
        </authorList>
    </citation>
    <scope>NUCLEOTIDE SEQUENCE [LARGE SCALE GENOMIC DNA]</scope>
    <source>
        <strain evidence="1">BSI-1</strain>
    </source>
</reference>
<dbReference type="AlphaFoldDB" id="A0A1E3X5S8"/>
<gene>
    <name evidence="1" type="ORF">SCARUB_03927</name>
</gene>
<protein>
    <submittedName>
        <fullName evidence="1">Uncharacterized protein</fullName>
    </submittedName>
</protein>
<organism evidence="1 2">
    <name type="scientific">Candidatus Scalindua rubra</name>
    <dbReference type="NCBI Taxonomy" id="1872076"/>
    <lineage>
        <taxon>Bacteria</taxon>
        <taxon>Pseudomonadati</taxon>
        <taxon>Planctomycetota</taxon>
        <taxon>Candidatus Brocadiia</taxon>
        <taxon>Candidatus Brocadiales</taxon>
        <taxon>Candidatus Scalinduaceae</taxon>
        <taxon>Candidatus Scalindua</taxon>
    </lineage>
</organism>
<evidence type="ECO:0000313" key="1">
    <source>
        <dbReference type="EMBL" id="ODS30965.1"/>
    </source>
</evidence>
<comment type="caution">
    <text evidence="1">The sequence shown here is derived from an EMBL/GenBank/DDBJ whole genome shotgun (WGS) entry which is preliminary data.</text>
</comment>
<dbReference type="Proteomes" id="UP000094056">
    <property type="component" value="Unassembled WGS sequence"/>
</dbReference>
<evidence type="ECO:0000313" key="2">
    <source>
        <dbReference type="Proteomes" id="UP000094056"/>
    </source>
</evidence>
<sequence length="56" mass="6461">MTIRTKFKDGTFIPLENVKEGKEGELVEIEIKPVEGSRFFAVQPEAVQIDRRKWGI</sequence>
<proteinExistence type="predicted"/>